<evidence type="ECO:0000256" key="7">
    <source>
        <dbReference type="RuleBase" id="RU361193"/>
    </source>
</evidence>
<feature type="active site" description="Proton donor" evidence="5">
    <location>
        <position position="97"/>
    </location>
</feature>
<dbReference type="Gene3D" id="1.50.10.10">
    <property type="match status" value="1"/>
</dbReference>
<dbReference type="SUPFAM" id="SSF48225">
    <property type="entry name" value="Seven-hairpin glycosidases"/>
    <property type="match status" value="1"/>
</dbReference>
<evidence type="ECO:0000313" key="8">
    <source>
        <dbReference type="EMBL" id="KAJ3042757.1"/>
    </source>
</evidence>
<keyword evidence="4" id="KW-0325">Glycoprotein</keyword>
<evidence type="ECO:0000256" key="3">
    <source>
        <dbReference type="ARBA" id="ARBA00022824"/>
    </source>
</evidence>
<dbReference type="EMBL" id="JADGJD010001395">
    <property type="protein sequence ID" value="KAJ3042757.1"/>
    <property type="molecule type" value="Genomic_DNA"/>
</dbReference>
<dbReference type="GO" id="GO:1904380">
    <property type="term" value="P:endoplasmic reticulum mannose trimming"/>
    <property type="evidence" value="ECO:0007669"/>
    <property type="project" value="InterPro"/>
</dbReference>
<dbReference type="GO" id="GO:0016020">
    <property type="term" value="C:membrane"/>
    <property type="evidence" value="ECO:0007669"/>
    <property type="project" value="InterPro"/>
</dbReference>
<name>A0AAD5X111_9FUNG</name>
<dbReference type="Pfam" id="PF01532">
    <property type="entry name" value="Glyco_hydro_47"/>
    <property type="match status" value="1"/>
</dbReference>
<reference evidence="8" key="1">
    <citation type="submission" date="2020-05" db="EMBL/GenBank/DDBJ databases">
        <title>Phylogenomic resolution of chytrid fungi.</title>
        <authorList>
            <person name="Stajich J.E."/>
            <person name="Amses K."/>
            <person name="Simmons R."/>
            <person name="Seto K."/>
            <person name="Myers J."/>
            <person name="Bonds A."/>
            <person name="Quandt C.A."/>
            <person name="Barry K."/>
            <person name="Liu P."/>
            <person name="Grigoriev I."/>
            <person name="Longcore J.E."/>
            <person name="James T.Y."/>
        </authorList>
    </citation>
    <scope>NUCLEOTIDE SEQUENCE</scope>
    <source>
        <strain evidence="8">JEL0318</strain>
    </source>
</reference>
<dbReference type="PRINTS" id="PR00747">
    <property type="entry name" value="GLYHDRLASE47"/>
</dbReference>
<dbReference type="InterPro" id="IPR036026">
    <property type="entry name" value="Seven-hairpin_glycosidases"/>
</dbReference>
<dbReference type="GO" id="GO:0044322">
    <property type="term" value="C:endoplasmic reticulum quality control compartment"/>
    <property type="evidence" value="ECO:0007669"/>
    <property type="project" value="GOC"/>
</dbReference>
<feature type="non-terminal residue" evidence="8">
    <location>
        <position position="1"/>
    </location>
</feature>
<dbReference type="GO" id="GO:0004571">
    <property type="term" value="F:mannosyl-oligosaccharide 1,2-alpha-mannosidase activity"/>
    <property type="evidence" value="ECO:0007669"/>
    <property type="project" value="InterPro"/>
</dbReference>
<dbReference type="PANTHER" id="PTHR45679:SF5">
    <property type="entry name" value="ER DEGRADATION-ENHANCING ALPHA-MANNOSIDASE-LIKE PROTEIN 1"/>
    <property type="match status" value="1"/>
</dbReference>
<dbReference type="PANTHER" id="PTHR45679">
    <property type="entry name" value="ER DEGRADATION-ENHANCING ALPHA-MANNOSIDASE-LIKE PROTEIN 2"/>
    <property type="match status" value="1"/>
</dbReference>
<dbReference type="Proteomes" id="UP001212841">
    <property type="component" value="Unassembled WGS sequence"/>
</dbReference>
<dbReference type="GO" id="GO:0036503">
    <property type="term" value="P:ERAD pathway"/>
    <property type="evidence" value="ECO:0007669"/>
    <property type="project" value="UniProtKB-ARBA"/>
</dbReference>
<dbReference type="InterPro" id="IPR044674">
    <property type="entry name" value="EDEM1/2/3"/>
</dbReference>
<evidence type="ECO:0000256" key="5">
    <source>
        <dbReference type="PIRSR" id="PIRSR601382-1"/>
    </source>
</evidence>
<accession>A0AAD5X111</accession>
<keyword evidence="3" id="KW-0256">Endoplasmic reticulum</keyword>
<dbReference type="InterPro" id="IPR012341">
    <property type="entry name" value="6hp_glycosidase-like_sf"/>
</dbReference>
<keyword evidence="6" id="KW-0106">Calcium</keyword>
<comment type="caution">
    <text evidence="8">The sequence shown here is derived from an EMBL/GenBank/DDBJ whole genome shotgun (WGS) entry which is preliminary data.</text>
</comment>
<evidence type="ECO:0000313" key="9">
    <source>
        <dbReference type="Proteomes" id="UP001212841"/>
    </source>
</evidence>
<dbReference type="GO" id="GO:0005509">
    <property type="term" value="F:calcium ion binding"/>
    <property type="evidence" value="ECO:0007669"/>
    <property type="project" value="InterPro"/>
</dbReference>
<protein>
    <recommendedName>
        <fullName evidence="7">alpha-1,2-Mannosidase</fullName>
        <ecNumber evidence="7">3.2.1.-</ecNumber>
    </recommendedName>
</protein>
<dbReference type="AlphaFoldDB" id="A0AAD5X111"/>
<keyword evidence="9" id="KW-1185">Reference proteome</keyword>
<feature type="active site" description="Proton donor" evidence="5">
    <location>
        <position position="327"/>
    </location>
</feature>
<gene>
    <name evidence="8" type="primary">MNL1</name>
    <name evidence="8" type="ORF">HK097_001903</name>
</gene>
<evidence type="ECO:0000256" key="2">
    <source>
        <dbReference type="ARBA" id="ARBA00007658"/>
    </source>
</evidence>
<feature type="active site" evidence="5">
    <location>
        <position position="346"/>
    </location>
</feature>
<evidence type="ECO:0000256" key="4">
    <source>
        <dbReference type="ARBA" id="ARBA00023180"/>
    </source>
</evidence>
<dbReference type="GO" id="GO:0005975">
    <property type="term" value="P:carbohydrate metabolic process"/>
    <property type="evidence" value="ECO:0007669"/>
    <property type="project" value="InterPro"/>
</dbReference>
<dbReference type="EC" id="3.2.1.-" evidence="7"/>
<comment type="similarity">
    <text evidence="2 7">Belongs to the glycosyl hydrolase 47 family.</text>
</comment>
<evidence type="ECO:0000256" key="6">
    <source>
        <dbReference type="PIRSR" id="PIRSR601382-2"/>
    </source>
</evidence>
<feature type="active site" evidence="5">
    <location>
        <position position="232"/>
    </location>
</feature>
<evidence type="ECO:0000256" key="1">
    <source>
        <dbReference type="ARBA" id="ARBA00004240"/>
    </source>
</evidence>
<comment type="cofactor">
    <cofactor evidence="6">
        <name>Ca(2+)</name>
        <dbReference type="ChEBI" id="CHEBI:29108"/>
    </cofactor>
</comment>
<proteinExistence type="inferred from homology"/>
<sequence>MRRDKAKEMFDHGYQHYMKYAFPLDELNPISCDGRTKDLQNPDNWNINDVLGNFSLTLVDSLDSHAILNDRPAFEEAVRLTIQHVNFNLDSRVQVFEVTIRMLGGLLSGHLLASEEEFGFKLPWYKGELLDLARDLGDRLLPAFDTGTRMPLPRVNLRTGVLPWETNSTCAAGAGTLLLEFGVLSRLTGDPKFEALKVVWAHRSDLNLVGNTMDVQTGKWISTMAGIGAGIDSFYEYQLKSYILFGDHTFATDFAEAYQAILKHVRDVDGHIYKQVDMNNGGLMATWIDSLAAFFPGLQVLAGDLPSAIRHHQVYWTVWRRYGGMPERFDFKSKGIAIAGYPLRPEFVESTYMLYQATKNPFYLEVGERILEDLERTARVDCGFATIGSVETGKHEDRMESFFLSETLKYLYLLFDQDNFINKLDSNFVFTTEGHFLPLPRRFLTKPKPPSASKSTSPPIDTCQNFQQQHFPSIWPAETGPLLSKEEVRAIDRLVAFENLEEVDG</sequence>
<dbReference type="InterPro" id="IPR001382">
    <property type="entry name" value="Glyco_hydro_47"/>
</dbReference>
<feature type="binding site" evidence="6">
    <location>
        <position position="432"/>
    </location>
    <ligand>
        <name>Ca(2+)</name>
        <dbReference type="ChEBI" id="CHEBI:29108"/>
    </ligand>
</feature>
<organism evidence="8 9">
    <name type="scientific">Rhizophlyctis rosea</name>
    <dbReference type="NCBI Taxonomy" id="64517"/>
    <lineage>
        <taxon>Eukaryota</taxon>
        <taxon>Fungi</taxon>
        <taxon>Fungi incertae sedis</taxon>
        <taxon>Chytridiomycota</taxon>
        <taxon>Chytridiomycota incertae sedis</taxon>
        <taxon>Chytridiomycetes</taxon>
        <taxon>Rhizophlyctidales</taxon>
        <taxon>Rhizophlyctidaceae</taxon>
        <taxon>Rhizophlyctis</taxon>
    </lineage>
</organism>
<comment type="subcellular location">
    <subcellularLocation>
        <location evidence="1">Endoplasmic reticulum</location>
    </subcellularLocation>
</comment>
<keyword evidence="6" id="KW-0479">Metal-binding</keyword>
<keyword evidence="7" id="KW-0378">Hydrolase</keyword>
<keyword evidence="7" id="KW-0326">Glycosidase</keyword>